<reference evidence="1 2" key="1">
    <citation type="submission" date="2018-08" db="EMBL/GenBank/DDBJ databases">
        <title>Genome and evolution of the arbuscular mycorrhizal fungus Diversispora epigaea (formerly Glomus versiforme) and its bacterial endosymbionts.</title>
        <authorList>
            <person name="Sun X."/>
            <person name="Fei Z."/>
            <person name="Harrison M."/>
        </authorList>
    </citation>
    <scope>NUCLEOTIDE SEQUENCE [LARGE SCALE GENOMIC DNA]</scope>
    <source>
        <strain evidence="1 2">IT104</strain>
    </source>
</reference>
<gene>
    <name evidence="1" type="ORF">Glove_48g190</name>
</gene>
<proteinExistence type="predicted"/>
<organism evidence="1 2">
    <name type="scientific">Diversispora epigaea</name>
    <dbReference type="NCBI Taxonomy" id="1348612"/>
    <lineage>
        <taxon>Eukaryota</taxon>
        <taxon>Fungi</taxon>
        <taxon>Fungi incertae sedis</taxon>
        <taxon>Mucoromycota</taxon>
        <taxon>Glomeromycotina</taxon>
        <taxon>Glomeromycetes</taxon>
        <taxon>Diversisporales</taxon>
        <taxon>Diversisporaceae</taxon>
        <taxon>Diversispora</taxon>
    </lineage>
</organism>
<comment type="caution">
    <text evidence="1">The sequence shown here is derived from an EMBL/GenBank/DDBJ whole genome shotgun (WGS) entry which is preliminary data.</text>
</comment>
<sequence length="165" mass="19204">MGEYNPLKWIKYHNFVIVKFIETLTNNDQNNQKEQQLNKTKIFKCAVVIDSIYGLRHNNYISAINLAVSAIKYTLGCSKTIIDIDSHITSSGSYTKFINWLKSLSKEFSPIPEEFLVLAFDNEQKRQKNYLDHEFNTVVFYTDTVTSFIACNFDFSNKNQYITDP</sequence>
<dbReference type="EMBL" id="PQFF01000045">
    <property type="protein sequence ID" value="RHZ86610.1"/>
    <property type="molecule type" value="Genomic_DNA"/>
</dbReference>
<evidence type="ECO:0000313" key="2">
    <source>
        <dbReference type="Proteomes" id="UP000266861"/>
    </source>
</evidence>
<name>A0A397JQ58_9GLOM</name>
<protein>
    <submittedName>
        <fullName evidence="1">Uncharacterized protein</fullName>
    </submittedName>
</protein>
<keyword evidence="2" id="KW-1185">Reference proteome</keyword>
<dbReference type="Proteomes" id="UP000266861">
    <property type="component" value="Unassembled WGS sequence"/>
</dbReference>
<dbReference type="OrthoDB" id="2448326at2759"/>
<accession>A0A397JQ58</accession>
<dbReference type="AlphaFoldDB" id="A0A397JQ58"/>
<evidence type="ECO:0000313" key="1">
    <source>
        <dbReference type="EMBL" id="RHZ86610.1"/>
    </source>
</evidence>